<dbReference type="EMBL" id="UHFX01000003">
    <property type="protein sequence ID" value="SUO03958.1"/>
    <property type="molecule type" value="Genomic_DNA"/>
</dbReference>
<dbReference type="GeneID" id="77461817"/>
<protein>
    <submittedName>
        <fullName evidence="1">Uncharacterized protein</fullName>
    </submittedName>
</protein>
<evidence type="ECO:0000313" key="2">
    <source>
        <dbReference type="Proteomes" id="UP000255523"/>
    </source>
</evidence>
<sequence>MIIDIPDHEKPYVGRVIDFARKQQKRSIEEITQGICARQTYQKIIKSIVTESEIYDSLLSRLGLHYDYETSITPSYALLWEAFLDQNWNAFYHEIKVIKCALKNWDIYRYILHCFIECIEQKVSLDSAKQLLPLLPKSLQEIASYFILTFLYKEEIQDKQIFTILSMETAINQCEYLFLLIKQEQYYHAAILCNELLHTTYGKLHYSVLIAKLFIIQAIQIDDFDQCCTEIKNDPCFIPHSDSTNQFSYTAGMFYYAHQDYEKAWEYLSQVYTIEKYTFPSVLFLYHMETITNYQLPKHDTTHMINENTEKAYRVFFQYYNMKYNHVPFSALENYLWNECRAMIPFVYPQNIAKTIIHDELFWISNQTGDKKKYYQFNKKK</sequence>
<accession>A0A380LJG7</accession>
<proteinExistence type="predicted"/>
<name>A0A380LJG7_9FIRM</name>
<gene>
    <name evidence="1" type="ORF">NCTC11087_00842</name>
</gene>
<keyword evidence="2" id="KW-1185">Reference proteome</keyword>
<evidence type="ECO:0000313" key="1">
    <source>
        <dbReference type="EMBL" id="SUO03958.1"/>
    </source>
</evidence>
<organism evidence="1 2">
    <name type="scientific">Faecalicoccus pleomorphus</name>
    <dbReference type="NCBI Taxonomy" id="1323"/>
    <lineage>
        <taxon>Bacteria</taxon>
        <taxon>Bacillati</taxon>
        <taxon>Bacillota</taxon>
        <taxon>Erysipelotrichia</taxon>
        <taxon>Erysipelotrichales</taxon>
        <taxon>Erysipelotrichaceae</taxon>
        <taxon>Faecalicoccus</taxon>
    </lineage>
</organism>
<reference evidence="1 2" key="1">
    <citation type="submission" date="2018-06" db="EMBL/GenBank/DDBJ databases">
        <authorList>
            <consortium name="Pathogen Informatics"/>
            <person name="Doyle S."/>
        </authorList>
    </citation>
    <scope>NUCLEOTIDE SEQUENCE [LARGE SCALE GENOMIC DNA]</scope>
    <source>
        <strain evidence="1 2">NCTC11087</strain>
    </source>
</reference>
<dbReference type="AlphaFoldDB" id="A0A380LJG7"/>
<dbReference type="RefSeq" id="WP_022789947.1">
    <property type="nucleotide sequence ID" value="NZ_UHFX01000003.1"/>
</dbReference>
<dbReference type="Proteomes" id="UP000255523">
    <property type="component" value="Unassembled WGS sequence"/>
</dbReference>
<dbReference type="OrthoDB" id="3034386at2"/>